<dbReference type="GeneID" id="43367458"/>
<evidence type="ECO:0000313" key="2">
    <source>
        <dbReference type="Proteomes" id="UP000007723"/>
    </source>
</evidence>
<name>B9MNT6_CALBD</name>
<dbReference type="KEGG" id="ate:Athe_0485"/>
<dbReference type="HOGENOM" id="CLU_3115641_0_0_9"/>
<dbReference type="STRING" id="521460.Athe_0485"/>
<dbReference type="Proteomes" id="UP000007723">
    <property type="component" value="Chromosome"/>
</dbReference>
<reference evidence="2" key="1">
    <citation type="submission" date="2009-01" db="EMBL/GenBank/DDBJ databases">
        <title>Complete sequence of chromosome of Anaerocellum thermophilum DSM 6725.</title>
        <authorList>
            <person name="Lucas S."/>
            <person name="Copeland A."/>
            <person name="Lapidus A."/>
            <person name="Glavina del Rio T."/>
            <person name="Tice H."/>
            <person name="Bruce D."/>
            <person name="Goodwin L."/>
            <person name="Pitluck S."/>
            <person name="Sims D."/>
            <person name="Meincke L."/>
            <person name="Brettin T."/>
            <person name="Detter J.C."/>
            <person name="Han C."/>
            <person name="Larimer F."/>
            <person name="Land M."/>
            <person name="Hauser L."/>
            <person name="Kyrpides N."/>
            <person name="Ovchinnikova G."/>
            <person name="Kataeva I."/>
            <person name="Adams M.W.W."/>
        </authorList>
    </citation>
    <scope>NUCLEOTIDE SEQUENCE [LARGE SCALE GENOMIC DNA]</scope>
    <source>
        <strain evidence="2">ATCC BAA-1888 / DSM 6725 / Z-1320</strain>
    </source>
</reference>
<sequence length="50" mass="5652">MKAEKIIVLILGMFLILPNTIVLSNNKIEKGYYDYSGKKGSKDITWFTGV</sequence>
<dbReference type="RefSeq" id="WP_015907078.1">
    <property type="nucleotide sequence ID" value="NC_012034.1"/>
</dbReference>
<dbReference type="AlphaFoldDB" id="B9MNT6"/>
<dbReference type="EMBL" id="CP001393">
    <property type="protein sequence ID" value="ACM59615.1"/>
    <property type="molecule type" value="Genomic_DNA"/>
</dbReference>
<accession>B9MNT6</accession>
<gene>
    <name evidence="1" type="ordered locus">Athe_0485</name>
</gene>
<evidence type="ECO:0000313" key="1">
    <source>
        <dbReference type="EMBL" id="ACM59615.1"/>
    </source>
</evidence>
<protein>
    <submittedName>
        <fullName evidence="1">Uncharacterized protein</fullName>
    </submittedName>
</protein>
<proteinExistence type="predicted"/>
<organism evidence="1 2">
    <name type="scientific">Caldicellulosiruptor bescii (strain ATCC BAA-1888 / DSM 6725 / KCTC 15123 / Z-1320)</name>
    <name type="common">Anaerocellum thermophilum</name>
    <dbReference type="NCBI Taxonomy" id="521460"/>
    <lineage>
        <taxon>Bacteria</taxon>
        <taxon>Bacillati</taxon>
        <taxon>Bacillota</taxon>
        <taxon>Bacillota incertae sedis</taxon>
        <taxon>Caldicellulosiruptorales</taxon>
        <taxon>Caldicellulosiruptoraceae</taxon>
        <taxon>Caldicellulosiruptor</taxon>
    </lineage>
</organism>